<name>A0A380PXS6_YERFR</name>
<dbReference type="OrthoDB" id="6480207at2"/>
<dbReference type="AlphaFoldDB" id="A0A380PXS6"/>
<evidence type="ECO:0000256" key="1">
    <source>
        <dbReference type="SAM" id="Coils"/>
    </source>
</evidence>
<dbReference type="Proteomes" id="UP000254835">
    <property type="component" value="Unassembled WGS sequence"/>
</dbReference>
<proteinExistence type="predicted"/>
<evidence type="ECO:0000313" key="2">
    <source>
        <dbReference type="EMBL" id="SUP78032.1"/>
    </source>
</evidence>
<dbReference type="GeneID" id="57904830"/>
<sequence length="97" mass="11342">MIDNNPIQSMLDDLQGRYSKLNSDLEKLKDHQKNVELLQNRANFDDKAREVLLRLDAAFPDGFKKEKTKIMSCISQLKIQFKQLETQLENMNTTNNK</sequence>
<organism evidence="2 3">
    <name type="scientific">Yersinia frederiksenii</name>
    <dbReference type="NCBI Taxonomy" id="29484"/>
    <lineage>
        <taxon>Bacteria</taxon>
        <taxon>Pseudomonadati</taxon>
        <taxon>Pseudomonadota</taxon>
        <taxon>Gammaproteobacteria</taxon>
        <taxon>Enterobacterales</taxon>
        <taxon>Yersiniaceae</taxon>
        <taxon>Yersinia</taxon>
    </lineage>
</organism>
<accession>A0A380PXS6</accession>
<dbReference type="EMBL" id="UHJA01000001">
    <property type="protein sequence ID" value="SUP78032.1"/>
    <property type="molecule type" value="Genomic_DNA"/>
</dbReference>
<keyword evidence="1" id="KW-0175">Coiled coil</keyword>
<gene>
    <name evidence="2" type="ORF">NCTC11470_03135</name>
</gene>
<evidence type="ECO:0000313" key="3">
    <source>
        <dbReference type="Proteomes" id="UP000254835"/>
    </source>
</evidence>
<reference evidence="2 3" key="1">
    <citation type="submission" date="2018-06" db="EMBL/GenBank/DDBJ databases">
        <authorList>
            <consortium name="Pathogen Informatics"/>
            <person name="Doyle S."/>
        </authorList>
    </citation>
    <scope>NUCLEOTIDE SEQUENCE [LARGE SCALE GENOMIC DNA]</scope>
    <source>
        <strain evidence="2 3">NCTC11470</strain>
    </source>
</reference>
<feature type="coiled-coil region" evidence="1">
    <location>
        <begin position="11"/>
        <end position="41"/>
    </location>
</feature>
<protein>
    <submittedName>
        <fullName evidence="2">Chromosome segregation ATPase</fullName>
    </submittedName>
</protein>
<dbReference type="RefSeq" id="WP_004706924.1">
    <property type="nucleotide sequence ID" value="NZ_CP023964.1"/>
</dbReference>